<organism evidence="7 8">
    <name type="scientific">Paraburkholderia phenoliruptrix</name>
    <dbReference type="NCBI Taxonomy" id="252970"/>
    <lineage>
        <taxon>Bacteria</taxon>
        <taxon>Pseudomonadati</taxon>
        <taxon>Pseudomonadota</taxon>
        <taxon>Betaproteobacteria</taxon>
        <taxon>Burkholderiales</taxon>
        <taxon>Burkholderiaceae</taxon>
        <taxon>Paraburkholderia</taxon>
    </lineage>
</organism>
<evidence type="ECO:0000256" key="3">
    <source>
        <dbReference type="ARBA" id="ARBA00022840"/>
    </source>
</evidence>
<accession>A0A6J5BNH0</accession>
<feature type="domain" description="Clp R" evidence="6">
    <location>
        <begin position="9"/>
        <end position="151"/>
    </location>
</feature>
<feature type="region of interest" description="Disordered" evidence="5">
    <location>
        <begin position="163"/>
        <end position="185"/>
    </location>
</feature>
<comment type="similarity">
    <text evidence="1">Belongs to the ClpA/ClpB family.</text>
</comment>
<dbReference type="EMBL" id="CADIKB010000022">
    <property type="protein sequence ID" value="CAB3711838.1"/>
    <property type="molecule type" value="Genomic_DNA"/>
</dbReference>
<dbReference type="InterPro" id="IPR027417">
    <property type="entry name" value="P-loop_NTPase"/>
</dbReference>
<keyword evidence="4" id="KW-0677">Repeat</keyword>
<dbReference type="Gene3D" id="3.40.50.300">
    <property type="entry name" value="P-loop containing nucleotide triphosphate hydrolases"/>
    <property type="match status" value="1"/>
</dbReference>
<dbReference type="GO" id="GO:0034605">
    <property type="term" value="P:cellular response to heat"/>
    <property type="evidence" value="ECO:0007669"/>
    <property type="project" value="TreeGrafter"/>
</dbReference>
<dbReference type="GO" id="GO:0005737">
    <property type="term" value="C:cytoplasm"/>
    <property type="evidence" value="ECO:0007669"/>
    <property type="project" value="TreeGrafter"/>
</dbReference>
<dbReference type="PANTHER" id="PTHR11638:SF184">
    <property type="entry name" value="ATPASE WITH CHAPERONE ACTIVITY"/>
    <property type="match status" value="1"/>
</dbReference>
<keyword evidence="2" id="KW-0547">Nucleotide-binding</keyword>
<evidence type="ECO:0000313" key="8">
    <source>
        <dbReference type="Proteomes" id="UP000494249"/>
    </source>
</evidence>
<dbReference type="AlphaFoldDB" id="A0A6J5BNH0"/>
<dbReference type="Gene3D" id="1.10.1780.10">
    <property type="entry name" value="Clp, N-terminal domain"/>
    <property type="match status" value="1"/>
</dbReference>
<dbReference type="Proteomes" id="UP000494249">
    <property type="component" value="Unassembled WGS sequence"/>
</dbReference>
<dbReference type="InterPro" id="IPR050130">
    <property type="entry name" value="ClpA_ClpB"/>
</dbReference>
<evidence type="ECO:0000256" key="5">
    <source>
        <dbReference type="SAM" id="MobiDB-lite"/>
    </source>
</evidence>
<dbReference type="PANTHER" id="PTHR11638">
    <property type="entry name" value="ATP-DEPENDENT CLP PROTEASE"/>
    <property type="match status" value="1"/>
</dbReference>
<evidence type="ECO:0000313" key="7">
    <source>
        <dbReference type="EMBL" id="CAB3711838.1"/>
    </source>
</evidence>
<dbReference type="InterPro" id="IPR036628">
    <property type="entry name" value="Clp_N_dom_sf"/>
</dbReference>
<evidence type="ECO:0000259" key="6">
    <source>
        <dbReference type="PROSITE" id="PS51903"/>
    </source>
</evidence>
<evidence type="ECO:0000256" key="1">
    <source>
        <dbReference type="ARBA" id="ARBA00008675"/>
    </source>
</evidence>
<evidence type="ECO:0000256" key="4">
    <source>
        <dbReference type="PROSITE-ProRule" id="PRU01251"/>
    </source>
</evidence>
<dbReference type="PROSITE" id="PS51903">
    <property type="entry name" value="CLP_R"/>
    <property type="match status" value="1"/>
</dbReference>
<evidence type="ECO:0000256" key="2">
    <source>
        <dbReference type="ARBA" id="ARBA00022741"/>
    </source>
</evidence>
<reference evidence="7 8" key="1">
    <citation type="submission" date="2020-04" db="EMBL/GenBank/DDBJ databases">
        <authorList>
            <person name="De Canck E."/>
        </authorList>
    </citation>
    <scope>NUCLEOTIDE SEQUENCE [LARGE SCALE GENOMIC DNA]</scope>
    <source>
        <strain evidence="7 8">LMG 22037</strain>
    </source>
</reference>
<dbReference type="GO" id="GO:0016887">
    <property type="term" value="F:ATP hydrolysis activity"/>
    <property type="evidence" value="ECO:0007669"/>
    <property type="project" value="TreeGrafter"/>
</dbReference>
<gene>
    <name evidence="7" type="primary">clpV1_3</name>
    <name evidence="7" type="ORF">LMG22037_04108</name>
</gene>
<name>A0A6J5BNH0_9BURK</name>
<protein>
    <submittedName>
        <fullName evidence="7">Protein ClpV1</fullName>
    </submittedName>
</protein>
<dbReference type="Pfam" id="PF02861">
    <property type="entry name" value="Clp_N"/>
    <property type="match status" value="1"/>
</dbReference>
<dbReference type="GO" id="GO:0005524">
    <property type="term" value="F:ATP binding"/>
    <property type="evidence" value="ECO:0007669"/>
    <property type="project" value="UniProtKB-KW"/>
</dbReference>
<dbReference type="SUPFAM" id="SSF81923">
    <property type="entry name" value="Double Clp-N motif"/>
    <property type="match status" value="1"/>
</dbReference>
<sequence>MTISRRALFGKLGVQLYRSIESATQFCKLRGNPHVELIHWLHQLLQQPDSDLHRIVRHAGIDRDVLDRDFARALAALPAGASSISDFSWHIESAIERAWVLATLRHGDRRVRGAWLVAALVSTPELRRVLLSISSAFGKIPVDALDDVLPAWIDGSPEAADAPYDHSDFSAATPGEASGAMPTASKGASLEQYCTDLTARARDGGIDPVIGREREIRTMIDVLLRRRQNNPL</sequence>
<dbReference type="InterPro" id="IPR004176">
    <property type="entry name" value="Clp_R_N"/>
</dbReference>
<keyword evidence="3" id="KW-0067">ATP-binding</keyword>
<proteinExistence type="inferred from homology"/>